<accession>A0A2N1JH03</accession>
<dbReference type="AlphaFoldDB" id="A0A2N1JH03"/>
<organism evidence="1 2">
    <name type="scientific">Malassezia vespertilionis</name>
    <dbReference type="NCBI Taxonomy" id="2020962"/>
    <lineage>
        <taxon>Eukaryota</taxon>
        <taxon>Fungi</taxon>
        <taxon>Dikarya</taxon>
        <taxon>Basidiomycota</taxon>
        <taxon>Ustilaginomycotina</taxon>
        <taxon>Malasseziomycetes</taxon>
        <taxon>Malasseziales</taxon>
        <taxon>Malasseziaceae</taxon>
        <taxon>Malassezia</taxon>
    </lineage>
</organism>
<evidence type="ECO:0000313" key="1">
    <source>
        <dbReference type="EMBL" id="PKI85836.1"/>
    </source>
</evidence>
<dbReference type="PANTHER" id="PTHR12829:SF4">
    <property type="entry name" value="N(6)-ADENINE-SPECIFIC METHYLTRANSFERASE METTL4"/>
    <property type="match status" value="1"/>
</dbReference>
<dbReference type="InterPro" id="IPR007757">
    <property type="entry name" value="MT-A70-like"/>
</dbReference>
<dbReference type="STRING" id="2020962.A0A2N1JH03"/>
<evidence type="ECO:0000313" key="2">
    <source>
        <dbReference type="Proteomes" id="UP000232875"/>
    </source>
</evidence>
<protein>
    <submittedName>
        <fullName evidence="1">Uncharacterized protein</fullName>
    </submittedName>
</protein>
<proteinExistence type="predicted"/>
<keyword evidence="2" id="KW-1185">Reference proteome</keyword>
<dbReference type="Pfam" id="PF05063">
    <property type="entry name" value="MT-A70"/>
    <property type="match status" value="1"/>
</dbReference>
<dbReference type="Proteomes" id="UP000232875">
    <property type="component" value="Unassembled WGS sequence"/>
</dbReference>
<dbReference type="OrthoDB" id="61116at2759"/>
<gene>
    <name evidence="1" type="ORF">MVES_000603</name>
</gene>
<name>A0A2N1JH03_9BASI</name>
<reference evidence="1 2" key="1">
    <citation type="submission" date="2017-10" db="EMBL/GenBank/DDBJ databases">
        <title>A novel species of cold-tolerant Malassezia isolated from bats.</title>
        <authorList>
            <person name="Lorch J.M."/>
            <person name="Palmer J.M."/>
            <person name="Vanderwolf K.J."/>
            <person name="Schmidt K.Z."/>
            <person name="Verant M.L."/>
            <person name="Weller T.J."/>
            <person name="Blehert D.S."/>
        </authorList>
    </citation>
    <scope>NUCLEOTIDE SEQUENCE [LARGE SCALE GENOMIC DNA]</scope>
    <source>
        <strain evidence="1 2">NWHC:44797-103</strain>
    </source>
</reference>
<sequence>MLWRGELGKDALPLLILDALDGYVSPAYIASEPAMHAFDRREVHAQETDDVYGPATLCDAGAAIQAYRDRHGTHWWTQRADMHVSPELWARGAALARAAHDADDPACTVSLHSPTWTTDALAHVLVQNRSDEQCTVYWTLSPNVTHAYLLPFRSAFLLTDLLANNAKHVGMRPTGFDALLAMVHETHGVDVVLMDPPWPNKSAQRAQRGGYATMPDLYDLWHLRPALEPLLAYKPLLGIWITNHPKVHRFVRDKFFPGLGFRPIAAWAWLKLATSGEPLCTLAQPRRRKPFELLLIGVHKDSSERVPAHQLLASVALAHSEKPYIAPALLRAAGRDPKRAV</sequence>
<dbReference type="GO" id="GO:0005634">
    <property type="term" value="C:nucleus"/>
    <property type="evidence" value="ECO:0007669"/>
    <property type="project" value="TreeGrafter"/>
</dbReference>
<dbReference type="PANTHER" id="PTHR12829">
    <property type="entry name" value="N6-ADENOSINE-METHYLTRANSFERASE"/>
    <property type="match status" value="1"/>
</dbReference>
<dbReference type="GO" id="GO:0008168">
    <property type="term" value="F:methyltransferase activity"/>
    <property type="evidence" value="ECO:0007669"/>
    <property type="project" value="TreeGrafter"/>
</dbReference>
<dbReference type="EMBL" id="KZ454987">
    <property type="protein sequence ID" value="PKI85836.1"/>
    <property type="molecule type" value="Genomic_DNA"/>
</dbReference>